<dbReference type="InterPro" id="IPR048635">
    <property type="entry name" value="MFD_D3"/>
</dbReference>
<feature type="domain" description="Helicase C-terminal" evidence="16">
    <location>
        <begin position="811"/>
        <end position="965"/>
    </location>
</feature>
<dbReference type="Pfam" id="PF03461">
    <property type="entry name" value="TRCF"/>
    <property type="match status" value="1"/>
</dbReference>
<dbReference type="GO" id="GO:0006355">
    <property type="term" value="P:regulation of DNA-templated transcription"/>
    <property type="evidence" value="ECO:0007669"/>
    <property type="project" value="UniProtKB-UniRule"/>
</dbReference>
<dbReference type="GO" id="GO:0005524">
    <property type="term" value="F:ATP binding"/>
    <property type="evidence" value="ECO:0007669"/>
    <property type="project" value="UniProtKB-UniRule"/>
</dbReference>
<dbReference type="PANTHER" id="PTHR47964:SF1">
    <property type="entry name" value="ATP-DEPENDENT DNA HELICASE HOMOLOG RECG, CHLOROPLASTIC"/>
    <property type="match status" value="1"/>
</dbReference>
<evidence type="ECO:0000256" key="3">
    <source>
        <dbReference type="ARBA" id="ARBA00022741"/>
    </source>
</evidence>
<dbReference type="GO" id="GO:0003678">
    <property type="term" value="F:DNA helicase activity"/>
    <property type="evidence" value="ECO:0007669"/>
    <property type="project" value="TreeGrafter"/>
</dbReference>
<dbReference type="GO" id="GO:0000716">
    <property type="term" value="P:transcription-coupled nucleotide-excision repair, DNA damage recognition"/>
    <property type="evidence" value="ECO:0007669"/>
    <property type="project" value="UniProtKB-UniRule"/>
</dbReference>
<dbReference type="GO" id="GO:0003684">
    <property type="term" value="F:damaged DNA binding"/>
    <property type="evidence" value="ECO:0007669"/>
    <property type="project" value="InterPro"/>
</dbReference>
<keyword evidence="18" id="KW-1185">Reference proteome</keyword>
<dbReference type="SMART" id="SM00490">
    <property type="entry name" value="HELICc"/>
    <property type="match status" value="1"/>
</dbReference>
<feature type="domain" description="Helicase ATP-binding" evidence="15">
    <location>
        <begin position="629"/>
        <end position="790"/>
    </location>
</feature>
<evidence type="ECO:0000256" key="14">
    <source>
        <dbReference type="SAM" id="MobiDB-lite"/>
    </source>
</evidence>
<dbReference type="OrthoDB" id="9804325at2"/>
<keyword evidence="3 13" id="KW-0547">Nucleotide-binding</keyword>
<evidence type="ECO:0000256" key="9">
    <source>
        <dbReference type="ARBA" id="ARBA00023204"/>
    </source>
</evidence>
<evidence type="ECO:0000256" key="1">
    <source>
        <dbReference type="ARBA" id="ARBA00004496"/>
    </source>
</evidence>
<dbReference type="GO" id="GO:0005737">
    <property type="term" value="C:cytoplasm"/>
    <property type="evidence" value="ECO:0007669"/>
    <property type="project" value="UniProtKB-SubCell"/>
</dbReference>
<evidence type="ECO:0000256" key="11">
    <source>
        <dbReference type="ARBA" id="ARBA00061399"/>
    </source>
</evidence>
<name>A0A4Y7XF03_9GAMM</name>
<feature type="region of interest" description="Disordered" evidence="14">
    <location>
        <begin position="1160"/>
        <end position="1184"/>
    </location>
</feature>
<dbReference type="Gene3D" id="3.90.1150.50">
    <property type="entry name" value="Transcription-repair-coupling factor, D7 domain"/>
    <property type="match status" value="1"/>
</dbReference>
<dbReference type="Pfam" id="PF00270">
    <property type="entry name" value="DEAD"/>
    <property type="match status" value="1"/>
</dbReference>
<dbReference type="SMART" id="SM00487">
    <property type="entry name" value="DEXDc"/>
    <property type="match status" value="1"/>
</dbReference>
<dbReference type="NCBIfam" id="TIGR00580">
    <property type="entry name" value="mfd"/>
    <property type="match status" value="1"/>
</dbReference>
<dbReference type="STRING" id="1120977.GCA_000619845_00524"/>
<dbReference type="Pfam" id="PF21132">
    <property type="entry name" value="MFD_D3"/>
    <property type="match status" value="1"/>
</dbReference>
<dbReference type="InterPro" id="IPR037235">
    <property type="entry name" value="TRCF-like_C_D7"/>
</dbReference>
<accession>A0A4Y7XF03</accession>
<evidence type="ECO:0000256" key="4">
    <source>
        <dbReference type="ARBA" id="ARBA00022763"/>
    </source>
</evidence>
<dbReference type="InterPro" id="IPR005118">
    <property type="entry name" value="TRCF_C"/>
</dbReference>
<sequence length="1184" mass="133346">MTALLLPSIAEHFEQSNLQQIPAGERRWIGNLPGALPSLLLSELTQASQSAKQLIVMVAKNTTQVAQIEEELHFFGIKPYLFPDWETLPYDRLSPHQEIISERLALLANMPSTGIVLIAASTLSQRIAPPSWLLGQHFDIRKGQKFDVEHERQRLTRAGYRAVDTVFEPGEFAIRGSLMDIFPTGQQAPIRIDLFDDEIETLRHFDVETQRTTEQVEQFTLLPAREFPLIEGRGEFRARFAEAFPQASPKKMPLYQDVLDGIAAPGLEYYQPLFFSRDEFIEGGTLFDYLPKDTLIATDIAIEECLNSFWQEVTQRYEDRRHNIDQPILPPNELFLTVNELLGRLKSFGRLVLSENPISERAGVFNVVANLPPKLPIDHKVSDSLINLKNFIDLFKGRVLIVAESAGRREGLKELFKPVWRDLAVCDSLQEFLQSSHQVAIAVAPLERGLLLEDFVLIVENQLFEQRVVQRRRRKSSEVSEEFLVKSLAELSIGAPVVHIDHGVGRYGGLVTLEIDEQTHEFLQVDYAENAKVYVPVANLQLISRYSGGDPDHAPLHKLGTDTWNKAKRKALEKIHDVAAELLNIQARRQAKPGLAFEIDEHAYQQFANSFAFEETMDQANAIAGTLYDMSQDKPMDRLVCGDVGFGKTEVAMRAAFVAVHAGKQVAVLVPTTLLAQQHYENFKDRFADWPVRIEVLSRFGSSKDQKKAIADLAEGKVDIVIGTHKLLQEGVKFHDLGLMIVDEEHRFGVRDKEKIKALRADVDMLTLTATPIPRTLNMAFSGMRDLSIIATPPARRLAVKTFVMEHNNPTVKEAILRELLRGGQVYFLHNDVDSIERAAEDLRRLLPEARVAVAHGQMRERELEQVMQQFYHKQFNVLVCSTIIETGIDVPSANTIIIERADKLGLAQLHQLRGRVGRSHHQAYAYLLVPSIKHLKGDAEKRLDAIQRASTLGAGFVLATEDLEIRGAGELLGEEQSGNMQAIGYSLYMDMLERATKAIQNGKSPNLDAPLSLTSEINLHMPALIPDDYLSDVHQRLLFYKRISNVSEVDKLNDIRMEMIDRFGLLPKPAQNLFAVHQMRIKAESLGIEKMDINVNGGMIEFSPDTPVEAITIIKLMQSKPTMYRMEGGQRLKISAQLQDTSERIEFVVQLLQQLSGESDNVQQQEAAKGLSEGSGKTKKKRK</sequence>
<dbReference type="PROSITE" id="PS51192">
    <property type="entry name" value="HELICASE_ATP_BIND_1"/>
    <property type="match status" value="1"/>
</dbReference>
<comment type="function">
    <text evidence="13">Couples transcription and DNA repair by recognizing RNA polymerase (RNAP) stalled at DNA lesions. Mediates ATP-dependent release of RNAP and its truncated transcript from the DNA, and recruitment of nucleotide excision repair machinery to the damaged site.</text>
</comment>
<organism evidence="17 18">
    <name type="scientific">Alkanindiges illinoisensis</name>
    <dbReference type="NCBI Taxonomy" id="197183"/>
    <lineage>
        <taxon>Bacteria</taxon>
        <taxon>Pseudomonadati</taxon>
        <taxon>Pseudomonadota</taxon>
        <taxon>Gammaproteobacteria</taxon>
        <taxon>Moraxellales</taxon>
        <taxon>Moraxellaceae</taxon>
        <taxon>Alkanindiges</taxon>
    </lineage>
</organism>
<dbReference type="GO" id="GO:0016787">
    <property type="term" value="F:hydrolase activity"/>
    <property type="evidence" value="ECO:0007669"/>
    <property type="project" value="UniProtKB-KW"/>
</dbReference>
<evidence type="ECO:0000259" key="15">
    <source>
        <dbReference type="PROSITE" id="PS51192"/>
    </source>
</evidence>
<dbReference type="PANTHER" id="PTHR47964">
    <property type="entry name" value="ATP-DEPENDENT DNA HELICASE HOMOLOG RECG, CHLOROPLASTIC"/>
    <property type="match status" value="1"/>
</dbReference>
<dbReference type="PROSITE" id="PS51194">
    <property type="entry name" value="HELICASE_CTER"/>
    <property type="match status" value="1"/>
</dbReference>
<evidence type="ECO:0000313" key="18">
    <source>
        <dbReference type="Proteomes" id="UP000297834"/>
    </source>
</evidence>
<dbReference type="FunFam" id="3.40.50.300:FF:000300">
    <property type="entry name" value="Transcription-repair-coupling factor"/>
    <property type="match status" value="1"/>
</dbReference>
<evidence type="ECO:0000256" key="13">
    <source>
        <dbReference type="HAMAP-Rule" id="MF_00969"/>
    </source>
</evidence>
<keyword evidence="5 13" id="KW-0378">Hydrolase</keyword>
<dbReference type="InterPro" id="IPR014001">
    <property type="entry name" value="Helicase_ATP-bd"/>
</dbReference>
<gene>
    <name evidence="13" type="primary">mfd</name>
    <name evidence="17" type="ORF">E2B99_02250</name>
</gene>
<dbReference type="SUPFAM" id="SSF141259">
    <property type="entry name" value="CarD-like"/>
    <property type="match status" value="1"/>
</dbReference>
<evidence type="ECO:0000256" key="8">
    <source>
        <dbReference type="ARBA" id="ARBA00023125"/>
    </source>
</evidence>
<evidence type="ECO:0000256" key="10">
    <source>
        <dbReference type="ARBA" id="ARBA00061104"/>
    </source>
</evidence>
<dbReference type="Gene3D" id="3.30.2060.10">
    <property type="entry name" value="Penicillin-binding protein 1b domain"/>
    <property type="match status" value="1"/>
</dbReference>
<keyword evidence="2 13" id="KW-0963">Cytoplasm</keyword>
<evidence type="ECO:0000256" key="7">
    <source>
        <dbReference type="ARBA" id="ARBA00022840"/>
    </source>
</evidence>
<dbReference type="InterPro" id="IPR047112">
    <property type="entry name" value="RecG/Mfd"/>
</dbReference>
<dbReference type="InterPro" id="IPR011545">
    <property type="entry name" value="DEAD/DEAH_box_helicase_dom"/>
</dbReference>
<dbReference type="Pfam" id="PF00271">
    <property type="entry name" value="Helicase_C"/>
    <property type="match status" value="1"/>
</dbReference>
<dbReference type="InterPro" id="IPR036101">
    <property type="entry name" value="CarD-like/TRCF_RID_sf"/>
</dbReference>
<dbReference type="NCBIfam" id="NF007966">
    <property type="entry name" value="PRK10689.1"/>
    <property type="match status" value="1"/>
</dbReference>
<dbReference type="Proteomes" id="UP000297834">
    <property type="component" value="Unassembled WGS sequence"/>
</dbReference>
<comment type="similarity">
    <text evidence="10 13">In the N-terminal section; belongs to the UvrB family.</text>
</comment>
<dbReference type="SMART" id="SM01058">
    <property type="entry name" value="CarD_TRCF"/>
    <property type="match status" value="1"/>
</dbReference>
<keyword evidence="8 13" id="KW-0238">DNA-binding</keyword>
<keyword evidence="6" id="KW-0347">Helicase</keyword>
<comment type="caution">
    <text evidence="17">The sequence shown here is derived from an EMBL/GenBank/DDBJ whole genome shotgun (WGS) entry which is preliminary data.</text>
</comment>
<dbReference type="SUPFAM" id="SSF143517">
    <property type="entry name" value="TRCF domain-like"/>
    <property type="match status" value="1"/>
</dbReference>
<keyword evidence="7 13" id="KW-0067">ATP-binding</keyword>
<dbReference type="Gene3D" id="3.40.50.300">
    <property type="entry name" value="P-loop containing nucleotide triphosphate hydrolases"/>
    <property type="match status" value="2"/>
</dbReference>
<dbReference type="HAMAP" id="MF_00969">
    <property type="entry name" value="TRCF"/>
    <property type="match status" value="1"/>
</dbReference>
<proteinExistence type="inferred from homology"/>
<dbReference type="SUPFAM" id="SSF52540">
    <property type="entry name" value="P-loop containing nucleoside triphosphate hydrolases"/>
    <property type="match status" value="4"/>
</dbReference>
<keyword evidence="9 13" id="KW-0234">DNA repair</keyword>
<dbReference type="InterPro" id="IPR001650">
    <property type="entry name" value="Helicase_C-like"/>
</dbReference>
<dbReference type="InterPro" id="IPR003711">
    <property type="entry name" value="CarD-like/TRCF_RID"/>
</dbReference>
<dbReference type="Gene3D" id="3.40.50.11180">
    <property type="match status" value="1"/>
</dbReference>
<dbReference type="Pfam" id="PF17757">
    <property type="entry name" value="UvrB_inter"/>
    <property type="match status" value="1"/>
</dbReference>
<evidence type="ECO:0000256" key="2">
    <source>
        <dbReference type="ARBA" id="ARBA00022490"/>
    </source>
</evidence>
<protein>
    <recommendedName>
        <fullName evidence="12 13">Transcription-repair-coupling factor</fullName>
        <shortName evidence="13">TRCF</shortName>
        <ecNumber evidence="13">3.6.4.-</ecNumber>
    </recommendedName>
</protein>
<dbReference type="Pfam" id="PF02559">
    <property type="entry name" value="CarD_TRCF_RID"/>
    <property type="match status" value="1"/>
</dbReference>
<reference evidence="17 18" key="1">
    <citation type="submission" date="2019-03" db="EMBL/GenBank/DDBJ databases">
        <title>Alkanindiges illinoisensis: a potential pathogenic isolated from ascites of a gastric cancer patient with abdominal metastasis.</title>
        <authorList>
            <person name="Hu X."/>
            <person name="Yang B."/>
            <person name="Yan X."/>
            <person name="Lin L."/>
            <person name="Zhao H."/>
            <person name="Zhou F."/>
            <person name="Su B."/>
            <person name="Chen J."/>
            <person name="Rui Y."/>
            <person name="Wang Q."/>
            <person name="Zheng L."/>
        </authorList>
    </citation>
    <scope>NUCLEOTIDE SEQUENCE [LARGE SCALE GENOMIC DNA]</scope>
    <source>
        <strain evidence="17 18">NFYY 23406</strain>
    </source>
</reference>
<dbReference type="Gene3D" id="2.40.10.170">
    <property type="match status" value="1"/>
</dbReference>
<dbReference type="EC" id="3.6.4.-" evidence="13"/>
<dbReference type="InterPro" id="IPR027417">
    <property type="entry name" value="P-loop_NTPase"/>
</dbReference>
<evidence type="ECO:0000256" key="12">
    <source>
        <dbReference type="ARBA" id="ARBA00070128"/>
    </source>
</evidence>
<evidence type="ECO:0000256" key="6">
    <source>
        <dbReference type="ARBA" id="ARBA00022806"/>
    </source>
</evidence>
<evidence type="ECO:0000313" key="17">
    <source>
        <dbReference type="EMBL" id="TEU30343.1"/>
    </source>
</evidence>
<dbReference type="AlphaFoldDB" id="A0A4Y7XF03"/>
<comment type="similarity">
    <text evidence="11 13">In the C-terminal section; belongs to the helicase family. RecG subfamily.</text>
</comment>
<dbReference type="InterPro" id="IPR004576">
    <property type="entry name" value="Mfd"/>
</dbReference>
<keyword evidence="4 13" id="KW-0227">DNA damage</keyword>
<dbReference type="CDD" id="cd17991">
    <property type="entry name" value="DEXHc_TRCF"/>
    <property type="match status" value="1"/>
</dbReference>
<comment type="subcellular location">
    <subcellularLocation>
        <location evidence="1 13">Cytoplasm</location>
    </subcellularLocation>
</comment>
<dbReference type="EMBL" id="SNTY01000009">
    <property type="protein sequence ID" value="TEU30343.1"/>
    <property type="molecule type" value="Genomic_DNA"/>
</dbReference>
<evidence type="ECO:0000259" key="16">
    <source>
        <dbReference type="PROSITE" id="PS51194"/>
    </source>
</evidence>
<dbReference type="SMART" id="SM00982">
    <property type="entry name" value="TRCF"/>
    <property type="match status" value="1"/>
</dbReference>
<evidence type="ECO:0000256" key="5">
    <source>
        <dbReference type="ARBA" id="ARBA00022801"/>
    </source>
</evidence>
<dbReference type="InterPro" id="IPR041471">
    <property type="entry name" value="UvrB_inter"/>
</dbReference>
<dbReference type="FunFam" id="3.40.50.300:FF:000546">
    <property type="entry name" value="Transcription-repair-coupling factor"/>
    <property type="match status" value="1"/>
</dbReference>
<dbReference type="Gene3D" id="3.40.50.11140">
    <property type="match status" value="1"/>
</dbReference>